<evidence type="ECO:0000256" key="1">
    <source>
        <dbReference type="RuleBase" id="RU367065"/>
    </source>
</evidence>
<keyword evidence="1" id="KW-0698">rRNA processing</keyword>
<comment type="subcellular location">
    <subcellularLocation>
        <location evidence="1">Nucleus</location>
        <location evidence="1">Nucleolus</location>
    </subcellularLocation>
</comment>
<comment type="function">
    <text evidence="1">Involved in nucleolar processing of pre-18S ribosomal RNA.</text>
</comment>
<dbReference type="GO" id="GO:0045943">
    <property type="term" value="P:positive regulation of transcription by RNA polymerase I"/>
    <property type="evidence" value="ECO:0007669"/>
    <property type="project" value="TreeGrafter"/>
</dbReference>
<dbReference type="PANTHER" id="PTHR13457">
    <property type="entry name" value="BAP28"/>
    <property type="match status" value="1"/>
</dbReference>
<dbReference type="InterPro" id="IPR040191">
    <property type="entry name" value="UTP10"/>
</dbReference>
<keyword evidence="3" id="KW-1185">Reference proteome</keyword>
<organism evidence="3 4">
    <name type="scientific">Ditylenchus dipsaci</name>
    <dbReference type="NCBI Taxonomy" id="166011"/>
    <lineage>
        <taxon>Eukaryota</taxon>
        <taxon>Metazoa</taxon>
        <taxon>Ecdysozoa</taxon>
        <taxon>Nematoda</taxon>
        <taxon>Chromadorea</taxon>
        <taxon>Rhabditida</taxon>
        <taxon>Tylenchina</taxon>
        <taxon>Tylenchomorpha</taxon>
        <taxon>Sphaerularioidea</taxon>
        <taxon>Anguinidae</taxon>
        <taxon>Anguininae</taxon>
        <taxon>Ditylenchus</taxon>
    </lineage>
</organism>
<comment type="similarity">
    <text evidence="1">Belongs to the HEATR1/UTP10 family.</text>
</comment>
<accession>A0A915EH29</accession>
<keyword evidence="1" id="KW-0690">Ribosome biogenesis</keyword>
<dbReference type="GO" id="GO:0030686">
    <property type="term" value="C:90S preribosome"/>
    <property type="evidence" value="ECO:0007669"/>
    <property type="project" value="TreeGrafter"/>
</dbReference>
<evidence type="ECO:0000313" key="3">
    <source>
        <dbReference type="Proteomes" id="UP000887574"/>
    </source>
</evidence>
<reference evidence="4" key="1">
    <citation type="submission" date="2022-11" db="UniProtKB">
        <authorList>
            <consortium name="WormBaseParasite"/>
        </authorList>
    </citation>
    <scope>IDENTIFICATION</scope>
</reference>
<keyword evidence="1" id="KW-0539">Nucleus</keyword>
<dbReference type="PANTHER" id="PTHR13457:SF1">
    <property type="entry name" value="HEAT REPEAT-CONTAINING PROTEIN 1"/>
    <property type="match status" value="1"/>
</dbReference>
<dbReference type="GO" id="GO:0032040">
    <property type="term" value="C:small-subunit processome"/>
    <property type="evidence" value="ECO:0007669"/>
    <property type="project" value="TreeGrafter"/>
</dbReference>
<feature type="region of interest" description="Disordered" evidence="2">
    <location>
        <begin position="249"/>
        <end position="271"/>
    </location>
</feature>
<dbReference type="GO" id="GO:0034455">
    <property type="term" value="C:t-UTP complex"/>
    <property type="evidence" value="ECO:0007669"/>
    <property type="project" value="TreeGrafter"/>
</dbReference>
<dbReference type="GO" id="GO:0030515">
    <property type="term" value="F:snoRNA binding"/>
    <property type="evidence" value="ECO:0007669"/>
    <property type="project" value="TreeGrafter"/>
</dbReference>
<evidence type="ECO:0000256" key="2">
    <source>
        <dbReference type="SAM" id="MobiDB-lite"/>
    </source>
</evidence>
<protein>
    <recommendedName>
        <fullName evidence="1">HEAT repeat-containing protein 1</fullName>
    </recommendedName>
</protein>
<dbReference type="WBParaSite" id="jg5973">
    <property type="protein sequence ID" value="jg5973"/>
    <property type="gene ID" value="jg5973"/>
</dbReference>
<dbReference type="AlphaFoldDB" id="A0A915EH29"/>
<dbReference type="GO" id="GO:0000462">
    <property type="term" value="P:maturation of SSU-rRNA from tricistronic rRNA transcript (SSU-rRNA, 5.8S rRNA, LSU-rRNA)"/>
    <property type="evidence" value="ECO:0007669"/>
    <property type="project" value="TreeGrafter"/>
</dbReference>
<proteinExistence type="inferred from homology"/>
<name>A0A915EH29_9BILA</name>
<keyword evidence="1" id="KW-0687">Ribonucleoprotein</keyword>
<evidence type="ECO:0000313" key="4">
    <source>
        <dbReference type="WBParaSite" id="jg5973"/>
    </source>
</evidence>
<dbReference type="Proteomes" id="UP000887574">
    <property type="component" value="Unplaced"/>
</dbReference>
<sequence length="345" mass="38812">MSDEIIYDQTLDVGKRLLPAIMQLTHFVDEELLIAEKAEQASRGMETEAADSQSLKYWINLAAKTDAASNKLRCLLPANVSGHIICDLLEQKGVDKKTRDKALQLLNVKLMNETLRVEKKKDEPKVQCLEEKASLNQYLGKLTLKLNSWIGPVESKEEIALCQKAAFTLKLLAKKVPLTQESCEMFTYTLENCLKVLREWCSLDEQLVGSILLLVGELVRSQNLRSILSHIDAVCDSCFDILEKCEQDTVTEEEDEEPSNVTETDTETDEDVEITNGNSEASTALVKEDAHLPVVTRKRRRSLRLSTSGKQYGDHALLVCAMSCLQHLLDQFGNVSHWQFSTLKP</sequence>